<sequence>MLQVGTGKRLPLCAGTLIDKNSVASNINCHNSIIGIAQNSKDQVHAYFYINSMSYILTTGRSVGIPQGVANENFDYKTQHGDFVVFKLAYSLDIPPALLSDHPPKPNTNFFVVGSGATTNLDSEKHPRVAMDWDIGILSVLDTSKCASSYSKNPYQDLHPLYDGKHLICALSDSISPCYRENGMPLLDVIKVNSQDRVVIFGFLSFKANNCTIGSASTFGIPYDYQSFFKETAPESAFVNVCQETGKC</sequence>
<comment type="caution">
    <text evidence="3">The sequence shown here is derived from an EMBL/GenBank/DDBJ whole genome shotgun (WGS) entry which is preliminary data.</text>
</comment>
<dbReference type="Proteomes" id="UP000053237">
    <property type="component" value="Unassembled WGS sequence"/>
</dbReference>
<dbReference type="Pfam" id="PF00089">
    <property type="entry name" value="Trypsin"/>
    <property type="match status" value="1"/>
</dbReference>
<feature type="domain" description="Peptidase S1" evidence="2">
    <location>
        <begin position="4"/>
        <end position="224"/>
    </location>
</feature>
<dbReference type="EMBL" id="CAIX01001459">
    <property type="protein sequence ID" value="CCI11651.1"/>
    <property type="molecule type" value="Genomic_DNA"/>
</dbReference>
<dbReference type="Gene3D" id="2.40.10.10">
    <property type="entry name" value="Trypsin-like serine proteases"/>
    <property type="match status" value="1"/>
</dbReference>
<dbReference type="SUPFAM" id="SSF50494">
    <property type="entry name" value="Trypsin-like serine proteases"/>
    <property type="match status" value="1"/>
</dbReference>
<dbReference type="InterPro" id="IPR043504">
    <property type="entry name" value="Peptidase_S1_PA_chymotrypsin"/>
</dbReference>
<dbReference type="GO" id="GO:0006508">
    <property type="term" value="P:proteolysis"/>
    <property type="evidence" value="ECO:0007669"/>
    <property type="project" value="InterPro"/>
</dbReference>
<evidence type="ECO:0000256" key="1">
    <source>
        <dbReference type="ARBA" id="ARBA00023026"/>
    </source>
</evidence>
<dbReference type="AlphaFoldDB" id="A0A024FXA1"/>
<gene>
    <name evidence="3" type="ORF">BN9_132590</name>
</gene>
<reference evidence="3 4" key="1">
    <citation type="submission" date="2012-05" db="EMBL/GenBank/DDBJ databases">
        <title>Recombination and specialization in a pathogen metapopulation.</title>
        <authorList>
            <person name="Gardiner A."/>
            <person name="Kemen E."/>
            <person name="Schultz-Larsen T."/>
            <person name="MacLean D."/>
            <person name="Van Oosterhout C."/>
            <person name="Jones J.D.G."/>
        </authorList>
    </citation>
    <scope>NUCLEOTIDE SEQUENCE [LARGE SCALE GENOMIC DNA]</scope>
    <source>
        <strain evidence="3 4">Ac Nc2</strain>
    </source>
</reference>
<name>A0A024FXA1_9STRA</name>
<evidence type="ECO:0000313" key="4">
    <source>
        <dbReference type="Proteomes" id="UP000053237"/>
    </source>
</evidence>
<proteinExistence type="predicted"/>
<keyword evidence="1" id="KW-0843">Virulence</keyword>
<evidence type="ECO:0000259" key="2">
    <source>
        <dbReference type="Pfam" id="PF00089"/>
    </source>
</evidence>
<dbReference type="InterPro" id="IPR001254">
    <property type="entry name" value="Trypsin_dom"/>
</dbReference>
<dbReference type="InterPro" id="IPR009003">
    <property type="entry name" value="Peptidase_S1_PA"/>
</dbReference>
<organism evidence="3 4">
    <name type="scientific">Albugo candida</name>
    <dbReference type="NCBI Taxonomy" id="65357"/>
    <lineage>
        <taxon>Eukaryota</taxon>
        <taxon>Sar</taxon>
        <taxon>Stramenopiles</taxon>
        <taxon>Oomycota</taxon>
        <taxon>Peronosporomycetes</taxon>
        <taxon>Albuginales</taxon>
        <taxon>Albuginaceae</taxon>
        <taxon>Albugo</taxon>
    </lineage>
</organism>
<dbReference type="InParanoid" id="A0A024FXA1"/>
<dbReference type="GO" id="GO:0004252">
    <property type="term" value="F:serine-type endopeptidase activity"/>
    <property type="evidence" value="ECO:0007669"/>
    <property type="project" value="InterPro"/>
</dbReference>
<accession>A0A024FXA1</accession>
<protein>
    <recommendedName>
        <fullName evidence="2">Peptidase S1 domain-containing protein</fullName>
    </recommendedName>
</protein>
<evidence type="ECO:0000313" key="3">
    <source>
        <dbReference type="EMBL" id="CCI11651.1"/>
    </source>
</evidence>
<keyword evidence="4" id="KW-1185">Reference proteome</keyword>